<dbReference type="Gene3D" id="3.60.40.10">
    <property type="entry name" value="PPM-type phosphatase domain"/>
    <property type="match status" value="1"/>
</dbReference>
<dbReference type="SUPFAM" id="SSF81606">
    <property type="entry name" value="PP2C-like"/>
    <property type="match status" value="1"/>
</dbReference>
<evidence type="ECO:0000259" key="2">
    <source>
        <dbReference type="PROSITE" id="PS51746"/>
    </source>
</evidence>
<gene>
    <name evidence="3" type="ORF">T459_04983</name>
</gene>
<protein>
    <recommendedName>
        <fullName evidence="2">PPM-type phosphatase domain-containing protein</fullName>
    </recommendedName>
</protein>
<feature type="domain" description="PPM-type phosphatase" evidence="2">
    <location>
        <begin position="187"/>
        <end position="321"/>
    </location>
</feature>
<reference evidence="3 4" key="1">
    <citation type="journal article" date="2014" name="Nat. Genet.">
        <title>Genome sequence of the hot pepper provides insights into the evolution of pungency in Capsicum species.</title>
        <authorList>
            <person name="Kim S."/>
            <person name="Park M."/>
            <person name="Yeom S.I."/>
            <person name="Kim Y.M."/>
            <person name="Lee J.M."/>
            <person name="Lee H.A."/>
            <person name="Seo E."/>
            <person name="Choi J."/>
            <person name="Cheong K."/>
            <person name="Kim K.T."/>
            <person name="Jung K."/>
            <person name="Lee G.W."/>
            <person name="Oh S.K."/>
            <person name="Bae C."/>
            <person name="Kim S.B."/>
            <person name="Lee H.Y."/>
            <person name="Kim S.Y."/>
            <person name="Kim M.S."/>
            <person name="Kang B.C."/>
            <person name="Jo Y.D."/>
            <person name="Yang H.B."/>
            <person name="Jeong H.J."/>
            <person name="Kang W.H."/>
            <person name="Kwon J.K."/>
            <person name="Shin C."/>
            <person name="Lim J.Y."/>
            <person name="Park J.H."/>
            <person name="Huh J.H."/>
            <person name="Kim J.S."/>
            <person name="Kim B.D."/>
            <person name="Cohen O."/>
            <person name="Paran I."/>
            <person name="Suh M.C."/>
            <person name="Lee S.B."/>
            <person name="Kim Y.K."/>
            <person name="Shin Y."/>
            <person name="Noh S.J."/>
            <person name="Park J."/>
            <person name="Seo Y.S."/>
            <person name="Kwon S.Y."/>
            <person name="Kim H.A."/>
            <person name="Park J.M."/>
            <person name="Kim H.J."/>
            <person name="Choi S.B."/>
            <person name="Bosland P.W."/>
            <person name="Reeves G."/>
            <person name="Jo S.H."/>
            <person name="Lee B.W."/>
            <person name="Cho H.T."/>
            <person name="Choi H.S."/>
            <person name="Lee M.S."/>
            <person name="Yu Y."/>
            <person name="Do Choi Y."/>
            <person name="Park B.S."/>
            <person name="van Deynze A."/>
            <person name="Ashrafi H."/>
            <person name="Hill T."/>
            <person name="Kim W.T."/>
            <person name="Pai H.S."/>
            <person name="Ahn H.K."/>
            <person name="Yeam I."/>
            <person name="Giovannoni J.J."/>
            <person name="Rose J.K."/>
            <person name="Sorensen I."/>
            <person name="Lee S.J."/>
            <person name="Kim R.W."/>
            <person name="Choi I.Y."/>
            <person name="Choi B.S."/>
            <person name="Lim J.S."/>
            <person name="Lee Y.H."/>
            <person name="Choi D."/>
        </authorList>
    </citation>
    <scope>NUCLEOTIDE SEQUENCE [LARGE SCALE GENOMIC DNA]</scope>
    <source>
        <strain evidence="4">cv. CM334</strain>
    </source>
</reference>
<name>A0A2G3A6R3_CAPAN</name>
<feature type="compositionally biased region" description="Polar residues" evidence="1">
    <location>
        <begin position="29"/>
        <end position="45"/>
    </location>
</feature>
<comment type="caution">
    <text evidence="3">The sequence shown here is derived from an EMBL/GenBank/DDBJ whole genome shotgun (WGS) entry which is preliminary data.</text>
</comment>
<reference evidence="3 4" key="2">
    <citation type="journal article" date="2017" name="Genome Biol.">
        <title>New reference genome sequences of hot pepper reveal the massive evolution of plant disease-resistance genes by retroduplication.</title>
        <authorList>
            <person name="Kim S."/>
            <person name="Park J."/>
            <person name="Yeom S.I."/>
            <person name="Kim Y.M."/>
            <person name="Seo E."/>
            <person name="Kim K.T."/>
            <person name="Kim M.S."/>
            <person name="Lee J.M."/>
            <person name="Cheong K."/>
            <person name="Shin H.S."/>
            <person name="Kim S.B."/>
            <person name="Han K."/>
            <person name="Lee J."/>
            <person name="Park M."/>
            <person name="Lee H.A."/>
            <person name="Lee H.Y."/>
            <person name="Lee Y."/>
            <person name="Oh S."/>
            <person name="Lee J.H."/>
            <person name="Choi E."/>
            <person name="Choi E."/>
            <person name="Lee S.E."/>
            <person name="Jeon J."/>
            <person name="Kim H."/>
            <person name="Choi G."/>
            <person name="Song H."/>
            <person name="Lee J."/>
            <person name="Lee S.C."/>
            <person name="Kwon J.K."/>
            <person name="Lee H.Y."/>
            <person name="Koo N."/>
            <person name="Hong Y."/>
            <person name="Kim R.W."/>
            <person name="Kang W.H."/>
            <person name="Huh J.H."/>
            <person name="Kang B.C."/>
            <person name="Yang T.J."/>
            <person name="Lee Y.H."/>
            <person name="Bennetzen J.L."/>
            <person name="Choi D."/>
        </authorList>
    </citation>
    <scope>NUCLEOTIDE SEQUENCE [LARGE SCALE GENOMIC DNA]</scope>
    <source>
        <strain evidence="4">cv. CM334</strain>
    </source>
</reference>
<dbReference type="AlphaFoldDB" id="A0A2G3A6R3"/>
<feature type="compositionally biased region" description="Basic and acidic residues" evidence="1">
    <location>
        <begin position="11"/>
        <end position="28"/>
    </location>
</feature>
<evidence type="ECO:0000256" key="1">
    <source>
        <dbReference type="SAM" id="MobiDB-lite"/>
    </source>
</evidence>
<dbReference type="GO" id="GO:0004722">
    <property type="term" value="F:protein serine/threonine phosphatase activity"/>
    <property type="evidence" value="ECO:0000318"/>
    <property type="project" value="GO_Central"/>
</dbReference>
<feature type="region of interest" description="Disordered" evidence="1">
    <location>
        <begin position="1"/>
        <end position="47"/>
    </location>
</feature>
<organism evidence="3 4">
    <name type="scientific">Capsicum annuum</name>
    <name type="common">Capsicum pepper</name>
    <dbReference type="NCBI Taxonomy" id="4072"/>
    <lineage>
        <taxon>Eukaryota</taxon>
        <taxon>Viridiplantae</taxon>
        <taxon>Streptophyta</taxon>
        <taxon>Embryophyta</taxon>
        <taxon>Tracheophyta</taxon>
        <taxon>Spermatophyta</taxon>
        <taxon>Magnoliopsida</taxon>
        <taxon>eudicotyledons</taxon>
        <taxon>Gunneridae</taxon>
        <taxon>Pentapetalae</taxon>
        <taxon>asterids</taxon>
        <taxon>lamiids</taxon>
        <taxon>Solanales</taxon>
        <taxon>Solanaceae</taxon>
        <taxon>Solanoideae</taxon>
        <taxon>Capsiceae</taxon>
        <taxon>Capsicum</taxon>
    </lineage>
</organism>
<evidence type="ECO:0000313" key="4">
    <source>
        <dbReference type="Proteomes" id="UP000222542"/>
    </source>
</evidence>
<dbReference type="EMBL" id="AYRZ02000002">
    <property type="protein sequence ID" value="PHT89870.1"/>
    <property type="molecule type" value="Genomic_DNA"/>
</dbReference>
<keyword evidence="4" id="KW-1185">Reference proteome</keyword>
<accession>A0A2G3A6R3</accession>
<dbReference type="GO" id="GO:1902531">
    <property type="term" value="P:regulation of intracellular signal transduction"/>
    <property type="evidence" value="ECO:0000318"/>
    <property type="project" value="GO_Central"/>
</dbReference>
<dbReference type="PROSITE" id="PS51746">
    <property type="entry name" value="PPM_2"/>
    <property type="match status" value="1"/>
</dbReference>
<sequence>MEGTGSSETHPVGKPDRVHDMNIQESKGRSVTKNENASESNQNLNVGHKLLENDDQTKERNEQDTKVNIPVNENMAIDLRTNSNKGTGIIQQGWEEEEPIFADTSTERAENELYILSKMGFGPDYTTNNTIIVVQDFMIMFADVSLQKEKNMASIGMDGLLIIPFIVLPLFTVGKGSLGVTEKSEDVLRETSLNTGSIRYPEDAFLIAGEESRLSIDVEETEKHLEVFQTLKESFLKAYKVMDRELRRYTNINCFYSGTTAVTLVKQGKNLAIGNIGDSRAVLATRDDVGCFKDSWLMFGTMDVLDIIMYLDVAMFRIVDV</sequence>
<proteinExistence type="predicted"/>
<dbReference type="Proteomes" id="UP000222542">
    <property type="component" value="Unassembled WGS sequence"/>
</dbReference>
<dbReference type="Pfam" id="PF00481">
    <property type="entry name" value="PP2C"/>
    <property type="match status" value="1"/>
</dbReference>
<dbReference type="STRING" id="4072.A0A2G3A6R3"/>
<dbReference type="InterPro" id="IPR036457">
    <property type="entry name" value="PPM-type-like_dom_sf"/>
</dbReference>
<dbReference type="Gramene" id="PHT89870">
    <property type="protein sequence ID" value="PHT89870"/>
    <property type="gene ID" value="T459_04983"/>
</dbReference>
<dbReference type="InterPro" id="IPR001932">
    <property type="entry name" value="PPM-type_phosphatase-like_dom"/>
</dbReference>
<evidence type="ECO:0000313" key="3">
    <source>
        <dbReference type="EMBL" id="PHT89870.1"/>
    </source>
</evidence>